<dbReference type="EMBL" id="LAZR01040407">
    <property type="protein sequence ID" value="KKL14564.1"/>
    <property type="molecule type" value="Genomic_DNA"/>
</dbReference>
<organism evidence="1">
    <name type="scientific">marine sediment metagenome</name>
    <dbReference type="NCBI Taxonomy" id="412755"/>
    <lineage>
        <taxon>unclassified sequences</taxon>
        <taxon>metagenomes</taxon>
        <taxon>ecological metagenomes</taxon>
    </lineage>
</organism>
<name>A0A0F9AY49_9ZZZZ</name>
<reference evidence="1" key="1">
    <citation type="journal article" date="2015" name="Nature">
        <title>Complex archaea that bridge the gap between prokaryotes and eukaryotes.</title>
        <authorList>
            <person name="Spang A."/>
            <person name="Saw J.H."/>
            <person name="Jorgensen S.L."/>
            <person name="Zaremba-Niedzwiedzka K."/>
            <person name="Martijn J."/>
            <person name="Lind A.E."/>
            <person name="van Eijk R."/>
            <person name="Schleper C."/>
            <person name="Guy L."/>
            <person name="Ettema T.J."/>
        </authorList>
    </citation>
    <scope>NUCLEOTIDE SEQUENCE</scope>
</reference>
<feature type="non-terminal residue" evidence="1">
    <location>
        <position position="190"/>
    </location>
</feature>
<comment type="caution">
    <text evidence="1">The sequence shown here is derived from an EMBL/GenBank/DDBJ whole genome shotgun (WGS) entry which is preliminary data.</text>
</comment>
<dbReference type="AlphaFoldDB" id="A0A0F9AY49"/>
<protein>
    <submittedName>
        <fullName evidence="1">Uncharacterized protein</fullName>
    </submittedName>
</protein>
<proteinExistence type="predicted"/>
<evidence type="ECO:0000313" key="1">
    <source>
        <dbReference type="EMBL" id="KKL14564.1"/>
    </source>
</evidence>
<accession>A0A0F9AY49</accession>
<sequence length="190" mass="20863">MNKTHVFILAALAILAPLQAGAHKASVFAYADNGQVYGEGYYFDGRPCRGCAISVLASPPGVKDKDEDEGGKILFQGKTDEQGVFIFKDPIDTRPLIIRMDAGEGHLAVFTLEIKPERGPEGEQEGEQEGEILPIRRAALLPECTPECTMKLEAIIEARIDTEVDAQVKERLASLRAEISRLRRESERPG</sequence>
<gene>
    <name evidence="1" type="ORF">LCGC14_2514370</name>
</gene>